<feature type="transmembrane region" description="Helical" evidence="6">
    <location>
        <begin position="335"/>
        <end position="354"/>
    </location>
</feature>
<dbReference type="EMBL" id="BASH01000011">
    <property type="protein sequence ID" value="GAD17700.1"/>
    <property type="molecule type" value="Genomic_DNA"/>
</dbReference>
<protein>
    <submittedName>
        <fullName evidence="7">Polysaccharide biosynthesis protein</fullName>
    </submittedName>
</protein>
<proteinExistence type="predicted"/>
<feature type="transmembrane region" description="Helical" evidence="6">
    <location>
        <begin position="418"/>
        <end position="435"/>
    </location>
</feature>
<feature type="transmembrane region" description="Helical" evidence="6">
    <location>
        <begin position="12"/>
        <end position="32"/>
    </location>
</feature>
<evidence type="ECO:0000313" key="8">
    <source>
        <dbReference type="Proteomes" id="UP000016361"/>
    </source>
</evidence>
<comment type="subcellular location">
    <subcellularLocation>
        <location evidence="1">Cell membrane</location>
        <topology evidence="1">Multi-pass membrane protein</topology>
    </subcellularLocation>
</comment>
<feature type="transmembrane region" description="Helical" evidence="6">
    <location>
        <begin position="177"/>
        <end position="195"/>
    </location>
</feature>
<dbReference type="InterPro" id="IPR002797">
    <property type="entry name" value="Polysacc_synth"/>
</dbReference>
<dbReference type="AlphaFoldDB" id="S4PR14"/>
<keyword evidence="4 6" id="KW-1133">Transmembrane helix</keyword>
<dbReference type="PATRIC" id="fig|1423780.4.peg.966"/>
<evidence type="ECO:0000256" key="2">
    <source>
        <dbReference type="ARBA" id="ARBA00022475"/>
    </source>
</evidence>
<dbReference type="STRING" id="1423780.FD05_GL000964"/>
<feature type="transmembrane region" description="Helical" evidence="6">
    <location>
        <begin position="366"/>
        <end position="383"/>
    </location>
</feature>
<feature type="transmembrane region" description="Helical" evidence="6">
    <location>
        <begin position="113"/>
        <end position="132"/>
    </location>
</feature>
<name>S4PR14_9LACO</name>
<evidence type="ECO:0000256" key="3">
    <source>
        <dbReference type="ARBA" id="ARBA00022692"/>
    </source>
</evidence>
<dbReference type="RefSeq" id="WP_020282121.1">
    <property type="nucleotide sequence ID" value="NZ_AZED01000001.1"/>
</dbReference>
<evidence type="ECO:0000256" key="4">
    <source>
        <dbReference type="ARBA" id="ARBA00022989"/>
    </source>
</evidence>
<accession>S4PR14</accession>
<dbReference type="eggNOG" id="COG2244">
    <property type="taxonomic scope" value="Bacteria"/>
</dbReference>
<evidence type="ECO:0000256" key="5">
    <source>
        <dbReference type="ARBA" id="ARBA00023136"/>
    </source>
</evidence>
<evidence type="ECO:0000313" key="7">
    <source>
        <dbReference type="EMBL" id="GAD17700.1"/>
    </source>
</evidence>
<organism evidence="7 8">
    <name type="scientific">Lentilactobacillus otakiensis DSM 19908 = JCM 15040</name>
    <dbReference type="NCBI Taxonomy" id="1423780"/>
    <lineage>
        <taxon>Bacteria</taxon>
        <taxon>Bacillati</taxon>
        <taxon>Bacillota</taxon>
        <taxon>Bacilli</taxon>
        <taxon>Lactobacillales</taxon>
        <taxon>Lactobacillaceae</taxon>
        <taxon>Lentilactobacillus</taxon>
    </lineage>
</organism>
<dbReference type="PANTHER" id="PTHR30250">
    <property type="entry name" value="PST FAMILY PREDICTED COLANIC ACID TRANSPORTER"/>
    <property type="match status" value="1"/>
</dbReference>
<evidence type="ECO:0000256" key="1">
    <source>
        <dbReference type="ARBA" id="ARBA00004651"/>
    </source>
</evidence>
<feature type="transmembrane region" description="Helical" evidence="6">
    <location>
        <begin position="389"/>
        <end position="406"/>
    </location>
</feature>
<dbReference type="GO" id="GO:0005886">
    <property type="term" value="C:plasma membrane"/>
    <property type="evidence" value="ECO:0007669"/>
    <property type="project" value="UniProtKB-SubCell"/>
</dbReference>
<feature type="transmembrane region" description="Helical" evidence="6">
    <location>
        <begin position="441"/>
        <end position="460"/>
    </location>
</feature>
<dbReference type="Proteomes" id="UP000016361">
    <property type="component" value="Unassembled WGS sequence"/>
</dbReference>
<keyword evidence="3 6" id="KW-0812">Transmembrane</keyword>
<dbReference type="OrthoDB" id="385011at2"/>
<sequence>MKNQKTIVKNLIMVLLSNTLILLSSIVVGLIIPKILGVTNYGYYKIFTLYAGYTSLLHFGFLDGILLKHGDEDFNELNKKLFRLNSHFFFVMQICISFIFILISILIKNRSISFILISLGIYTLFSNLTTYFQFISQATMRFNELSFRKVIQATLTVMVVLALLFIKHIIPNADINYKIYIILSNLILFILFIWYSNTYHVLIFGKRKAFLPNIKVIFDYFKKGFFMTISYQVSVLIFNVDNQYISLFFSTRTYGLYAFAYSLIQMVLTVLNAVSTVLFPYIKRLSRKNAVALHSRIVTSLLIFVFASLIIYYPMNIFISFYLPNYFDSMKFVQILFPGVGVTSCLTLITSNYFMVFGKSRIYTEIGVEILLLSTLLNGGAYYLFKTPFAIAAMSLVVLLIWYFITERYLGKNYSVKWVRNYFYLLLMLISFLLSVQIKSIFVSLFVYVLIYLCLTFAFFKKEIQKSVCGIIKNLDK</sequence>
<keyword evidence="2" id="KW-1003">Cell membrane</keyword>
<dbReference type="InterPro" id="IPR050833">
    <property type="entry name" value="Poly_Biosynth_Transport"/>
</dbReference>
<feature type="transmembrane region" description="Helical" evidence="6">
    <location>
        <begin position="44"/>
        <end position="67"/>
    </location>
</feature>
<dbReference type="Pfam" id="PF01943">
    <property type="entry name" value="Polysacc_synt"/>
    <property type="match status" value="1"/>
</dbReference>
<dbReference type="PANTHER" id="PTHR30250:SF11">
    <property type="entry name" value="O-ANTIGEN TRANSPORTER-RELATED"/>
    <property type="match status" value="1"/>
</dbReference>
<feature type="transmembrane region" description="Helical" evidence="6">
    <location>
        <begin position="153"/>
        <end position="171"/>
    </location>
</feature>
<evidence type="ECO:0000256" key="6">
    <source>
        <dbReference type="SAM" id="Phobius"/>
    </source>
</evidence>
<feature type="transmembrane region" description="Helical" evidence="6">
    <location>
        <begin position="88"/>
        <end position="107"/>
    </location>
</feature>
<gene>
    <name evidence="7" type="ORF">LOT_2238</name>
</gene>
<comment type="caution">
    <text evidence="7">The sequence shown here is derived from an EMBL/GenBank/DDBJ whole genome shotgun (WGS) entry which is preliminary data.</text>
</comment>
<reference evidence="8" key="1">
    <citation type="journal article" date="2013" name="Genome Announc.">
        <title>Draft Genome Sequence of D-Branched-Chain Amino Acid Producer Lactobacillus otakiensis JCM 15040T, Isolated from a Traditional Japanese Pickle.</title>
        <authorList>
            <person name="Doi K."/>
            <person name="Mori K."/>
            <person name="Mutaguchi Y."/>
            <person name="Tashiro K."/>
            <person name="Fujino Y."/>
            <person name="Ohmori T."/>
            <person name="Kuhara S."/>
            <person name="Ohshima T."/>
        </authorList>
    </citation>
    <scope>NUCLEOTIDE SEQUENCE [LARGE SCALE GENOMIC DNA]</scope>
    <source>
        <strain evidence="8">JCM 15040</strain>
    </source>
</reference>
<keyword evidence="8" id="KW-1185">Reference proteome</keyword>
<feature type="transmembrane region" description="Helical" evidence="6">
    <location>
        <begin position="301"/>
        <end position="323"/>
    </location>
</feature>
<feature type="transmembrane region" description="Helical" evidence="6">
    <location>
        <begin position="258"/>
        <end position="281"/>
    </location>
</feature>
<keyword evidence="5 6" id="KW-0472">Membrane</keyword>
<dbReference type="GeneID" id="301046766"/>